<dbReference type="Proteomes" id="UP001327056">
    <property type="component" value="Chromosome"/>
</dbReference>
<evidence type="ECO:0000313" key="1">
    <source>
        <dbReference type="EMBL" id="WPS46521.1"/>
    </source>
</evidence>
<dbReference type="RefSeq" id="WP_320909396.1">
    <property type="nucleotide sequence ID" value="NZ_CP139419.1"/>
</dbReference>
<reference evidence="1 2" key="1">
    <citation type="submission" date="2023-11" db="EMBL/GenBank/DDBJ databases">
        <title>Description of Streptococcus dentalis sp. nov., Streptococcus gingivalis sp. nov., Streptococcus lingualis sp. nov. isolated from human oral cavity.</title>
        <authorList>
            <person name="Choi Y.S."/>
            <person name="Goo B.J."/>
            <person name="Bae J.W."/>
        </authorList>
    </citation>
    <scope>NUCLEOTIDE SEQUENCE [LARGE SCALE GENOMIC DNA]</scope>
    <source>
        <strain evidence="1 2">S5</strain>
    </source>
</reference>
<keyword evidence="2" id="KW-1185">Reference proteome</keyword>
<gene>
    <name evidence="1" type="ORF">SM123_07970</name>
</gene>
<organism evidence="1 2">
    <name type="scientific">Streptococcus lingualis</name>
    <dbReference type="NCBI Taxonomy" id="3098076"/>
    <lineage>
        <taxon>Bacteria</taxon>
        <taxon>Bacillati</taxon>
        <taxon>Bacillota</taxon>
        <taxon>Bacilli</taxon>
        <taxon>Lactobacillales</taxon>
        <taxon>Streptococcaceae</taxon>
        <taxon>Streptococcus</taxon>
    </lineage>
</organism>
<dbReference type="EMBL" id="CP139419">
    <property type="protein sequence ID" value="WPS46521.1"/>
    <property type="molecule type" value="Genomic_DNA"/>
</dbReference>
<evidence type="ECO:0000313" key="2">
    <source>
        <dbReference type="Proteomes" id="UP001327056"/>
    </source>
</evidence>
<sequence length="327" mass="38315">MKKVFGGMKRHCKMVCIFLASFVAVVLAYQWGHSYLESNSAKYNDENPATHLNIQVFDDQKFVLVSQKNSEGYIYFGQDYVTTFSEHSLFTGDLKTPPLIGEEEFFKVISYSLNHLGQKKEFDIYRLLGKDNTYRSFGKVPDSYGYYNGNDYLTLYLQKIDKDNYSDLKDSNNKRILFTAKGEIFQDDVESKIKKLEEQPSIYDLKVDWGRGGINDQLEKNLSEKHLTMLLYGISSDIKNKRQVDVSGTNFARLYPDVAKNMKYIEKLYFRPKQYNEREWFDKIIHWFAPEGQEVMELYATDETTGEKTQIHSYDEFVTWIKAHPKN</sequence>
<evidence type="ECO:0008006" key="3">
    <source>
        <dbReference type="Google" id="ProtNLM"/>
    </source>
</evidence>
<proteinExistence type="predicted"/>
<accession>A0ABZ0SW19</accession>
<protein>
    <recommendedName>
        <fullName evidence="3">Lipoprotein</fullName>
    </recommendedName>
</protein>
<name>A0ABZ0SW19_9STRE</name>